<protein>
    <submittedName>
        <fullName evidence="7">Chloride channel protein EriC</fullName>
    </submittedName>
</protein>
<gene>
    <name evidence="7" type="ORF">R2APBS1_2330</name>
</gene>
<feature type="transmembrane region" description="Helical" evidence="6">
    <location>
        <begin position="49"/>
        <end position="75"/>
    </location>
</feature>
<feature type="transmembrane region" description="Helical" evidence="6">
    <location>
        <begin position="307"/>
        <end position="328"/>
    </location>
</feature>
<keyword evidence="2 6" id="KW-0812">Transmembrane</keyword>
<feature type="transmembrane region" description="Helical" evidence="6">
    <location>
        <begin position="149"/>
        <end position="174"/>
    </location>
</feature>
<dbReference type="HOGENOM" id="CLU_015263_1_1_6"/>
<dbReference type="InterPro" id="IPR001807">
    <property type="entry name" value="ClC"/>
</dbReference>
<accession>M4NP42</accession>
<keyword evidence="4 6" id="KW-0472">Membrane</keyword>
<dbReference type="Proteomes" id="UP000011859">
    <property type="component" value="Chromosome"/>
</dbReference>
<proteinExistence type="predicted"/>
<dbReference type="AlphaFoldDB" id="M4NP42"/>
<dbReference type="InterPro" id="IPR050368">
    <property type="entry name" value="ClC-type_chloride_channel"/>
</dbReference>
<keyword evidence="5" id="KW-0407">Ion channel</keyword>
<dbReference type="PANTHER" id="PTHR43427">
    <property type="entry name" value="CHLORIDE CHANNEL PROTEIN CLC-E"/>
    <property type="match status" value="1"/>
</dbReference>
<dbReference type="PROSITE" id="PS51257">
    <property type="entry name" value="PROKAR_LIPOPROTEIN"/>
    <property type="match status" value="1"/>
</dbReference>
<feature type="transmembrane region" description="Helical" evidence="6">
    <location>
        <begin position="20"/>
        <end position="42"/>
    </location>
</feature>
<dbReference type="PRINTS" id="PR00762">
    <property type="entry name" value="CLCHANNEL"/>
</dbReference>
<name>M4NP42_9GAMM</name>
<evidence type="ECO:0000256" key="3">
    <source>
        <dbReference type="ARBA" id="ARBA00022989"/>
    </source>
</evidence>
<dbReference type="STRING" id="666685.R2APBS1_2330"/>
<reference evidence="7 8" key="1">
    <citation type="submission" date="2012-04" db="EMBL/GenBank/DDBJ databases">
        <title>Complete genome of Rhodanobacter sp. 2APBS1.</title>
        <authorList>
            <consortium name="US DOE Joint Genome Institute"/>
            <person name="Huntemann M."/>
            <person name="Wei C.-L."/>
            <person name="Han J."/>
            <person name="Detter J.C."/>
            <person name="Han C."/>
            <person name="Tapia R."/>
            <person name="Munk A.C.C."/>
            <person name="Chen A."/>
            <person name="Krypides N."/>
            <person name="Mavromatis K."/>
            <person name="Markowitz V."/>
            <person name="Szeto E."/>
            <person name="Ivanova N."/>
            <person name="Mikhailova N."/>
            <person name="Ovchinnikova G."/>
            <person name="Pagani I."/>
            <person name="Pati A."/>
            <person name="Goodwin L."/>
            <person name="Peters L."/>
            <person name="Pitluck S."/>
            <person name="Woyke T."/>
            <person name="Prakash O."/>
            <person name="Elkins J."/>
            <person name="Brown S."/>
            <person name="Palumbo A."/>
            <person name="Hemme C."/>
            <person name="Zhou J."/>
            <person name="Watson D."/>
            <person name="Jardine P."/>
            <person name="Kostka J."/>
            <person name="Green S."/>
        </authorList>
    </citation>
    <scope>NUCLEOTIDE SEQUENCE [LARGE SCALE GENOMIC DNA]</scope>
    <source>
        <strain evidence="7 8">2APBS1</strain>
    </source>
</reference>
<dbReference type="EMBL" id="CP003470">
    <property type="protein sequence ID" value="AGG89426.1"/>
    <property type="molecule type" value="Genomic_DNA"/>
</dbReference>
<evidence type="ECO:0000256" key="6">
    <source>
        <dbReference type="SAM" id="Phobius"/>
    </source>
</evidence>
<dbReference type="Pfam" id="PF00654">
    <property type="entry name" value="Voltage_CLC"/>
    <property type="match status" value="1"/>
</dbReference>
<dbReference type="GO" id="GO:0016020">
    <property type="term" value="C:membrane"/>
    <property type="evidence" value="ECO:0007669"/>
    <property type="project" value="UniProtKB-SubCell"/>
</dbReference>
<dbReference type="eggNOG" id="COG0038">
    <property type="taxonomic scope" value="Bacteria"/>
</dbReference>
<dbReference type="SUPFAM" id="SSF81340">
    <property type="entry name" value="Clc chloride channel"/>
    <property type="match status" value="1"/>
</dbReference>
<dbReference type="GeneID" id="72427046"/>
<evidence type="ECO:0000313" key="7">
    <source>
        <dbReference type="EMBL" id="AGG89426.1"/>
    </source>
</evidence>
<evidence type="ECO:0000313" key="8">
    <source>
        <dbReference type="Proteomes" id="UP000011859"/>
    </source>
</evidence>
<dbReference type="KEGG" id="rhd:R2APBS1_2330"/>
<feature type="transmembrane region" description="Helical" evidence="6">
    <location>
        <begin position="369"/>
        <end position="398"/>
    </location>
</feature>
<feature type="transmembrane region" description="Helical" evidence="6">
    <location>
        <begin position="186"/>
        <end position="204"/>
    </location>
</feature>
<dbReference type="RefSeq" id="WP_015448044.1">
    <property type="nucleotide sequence ID" value="NC_020541.1"/>
</dbReference>
<keyword evidence="5" id="KW-0406">Ion transport</keyword>
<evidence type="ECO:0000256" key="2">
    <source>
        <dbReference type="ARBA" id="ARBA00022692"/>
    </source>
</evidence>
<evidence type="ECO:0000256" key="5">
    <source>
        <dbReference type="ARBA" id="ARBA00023303"/>
    </source>
</evidence>
<dbReference type="OrthoDB" id="9767361at2"/>
<organism evidence="7 8">
    <name type="scientific">Rhodanobacter denitrificans</name>
    <dbReference type="NCBI Taxonomy" id="666685"/>
    <lineage>
        <taxon>Bacteria</taxon>
        <taxon>Pseudomonadati</taxon>
        <taxon>Pseudomonadota</taxon>
        <taxon>Gammaproteobacteria</taxon>
        <taxon>Lysobacterales</taxon>
        <taxon>Rhodanobacteraceae</taxon>
        <taxon>Rhodanobacter</taxon>
    </lineage>
</organism>
<keyword evidence="3 6" id="KW-1133">Transmembrane helix</keyword>
<feature type="transmembrane region" description="Helical" evidence="6">
    <location>
        <begin position="265"/>
        <end position="287"/>
    </location>
</feature>
<sequence length="462" mass="49146" precursor="true">MPRLRLAEPLVMLATVVQWLALSMLTGAVVGVGCSVFLHLLFATEGHVYAVPLGVQMSLLVVGGFANGLLLHYGYRLSRSGYSDSPIVAVNEQRGRMPFRTLWVKPVAALITLGCGGSAGKEGPCSHIGASLAAGIGRVLHLNPELRKRLLACGVSAGFASVFGTPIAGAIYGVEMLAIGRIRHDFLFPGIVAGVTAFQVSKYLGVPYPHYHIAFISDFTELLFLKTVLIGILCGAAAWVFVELLQQARRLFGRLRDRYVLWPPLVPLLGGVVLALLVMVVPSDYLGLSLPIMERALHGETMPYLGFLWKALLVAITLGSGFYGGIVTPQFVIGAVLGGAFAHLLGLAPALGAAVGLVAVVASASNAPIAAILMGIELFGADSTLYVAGACVAAYLIIGHRSVYPAQQIAFSKSSWIFAHTDLPVGQEKTRLSYGLLRWWSKRRRALQGPGRPGAAKGERDR</sequence>
<evidence type="ECO:0000256" key="4">
    <source>
        <dbReference type="ARBA" id="ARBA00023136"/>
    </source>
</evidence>
<dbReference type="GO" id="GO:0015108">
    <property type="term" value="F:chloride transmembrane transporter activity"/>
    <property type="evidence" value="ECO:0007669"/>
    <property type="project" value="InterPro"/>
</dbReference>
<feature type="transmembrane region" description="Helical" evidence="6">
    <location>
        <begin position="340"/>
        <end position="363"/>
    </location>
</feature>
<keyword evidence="5" id="KW-0813">Transport</keyword>
<dbReference type="Gene3D" id="1.10.3080.10">
    <property type="entry name" value="Clc chloride channel"/>
    <property type="match status" value="1"/>
</dbReference>
<dbReference type="InterPro" id="IPR014743">
    <property type="entry name" value="Cl-channel_core"/>
</dbReference>
<feature type="transmembrane region" description="Helical" evidence="6">
    <location>
        <begin position="224"/>
        <end position="245"/>
    </location>
</feature>
<keyword evidence="8" id="KW-1185">Reference proteome</keyword>
<comment type="subcellular location">
    <subcellularLocation>
        <location evidence="1">Membrane</location>
        <topology evidence="1">Multi-pass membrane protein</topology>
    </subcellularLocation>
</comment>
<dbReference type="PANTHER" id="PTHR43427:SF12">
    <property type="entry name" value="CHLORIDE TRANSPORTER"/>
    <property type="match status" value="1"/>
</dbReference>
<evidence type="ECO:0000256" key="1">
    <source>
        <dbReference type="ARBA" id="ARBA00004141"/>
    </source>
</evidence>